<dbReference type="AlphaFoldDB" id="A0A538SY38"/>
<feature type="active site" description="Proton acceptor" evidence="3">
    <location>
        <position position="192"/>
    </location>
</feature>
<dbReference type="GO" id="GO:0008483">
    <property type="term" value="F:transaminase activity"/>
    <property type="evidence" value="ECO:0007669"/>
    <property type="project" value="UniProtKB-KW"/>
</dbReference>
<evidence type="ECO:0000256" key="2">
    <source>
        <dbReference type="ARBA" id="ARBA00037999"/>
    </source>
</evidence>
<dbReference type="EMBL" id="VBOU01000002">
    <property type="protein sequence ID" value="TMQ56310.1"/>
    <property type="molecule type" value="Genomic_DNA"/>
</dbReference>
<evidence type="ECO:0000313" key="7">
    <source>
        <dbReference type="Proteomes" id="UP000319829"/>
    </source>
</evidence>
<evidence type="ECO:0000313" key="6">
    <source>
        <dbReference type="EMBL" id="TMQ56310.1"/>
    </source>
</evidence>
<dbReference type="PANTHER" id="PTHR30244">
    <property type="entry name" value="TRANSAMINASE"/>
    <property type="match status" value="1"/>
</dbReference>
<evidence type="ECO:0000256" key="3">
    <source>
        <dbReference type="PIRSR" id="PIRSR000390-1"/>
    </source>
</evidence>
<keyword evidence="6" id="KW-0808">Transferase</keyword>
<comment type="caution">
    <text evidence="6">The sequence shown here is derived from an EMBL/GenBank/DDBJ whole genome shotgun (WGS) entry which is preliminary data.</text>
</comment>
<keyword evidence="6" id="KW-0032">Aminotransferase</keyword>
<dbReference type="PANTHER" id="PTHR30244:SF36">
    <property type="entry name" value="3-OXO-GLUCOSE-6-PHOSPHATE:GLUTAMATE AMINOTRANSFERASE"/>
    <property type="match status" value="1"/>
</dbReference>
<dbReference type="Gene3D" id="3.40.640.10">
    <property type="entry name" value="Type I PLP-dependent aspartate aminotransferase-like (Major domain)"/>
    <property type="match status" value="1"/>
</dbReference>
<gene>
    <name evidence="6" type="ORF">E6K74_00305</name>
</gene>
<comment type="similarity">
    <text evidence="2 5">Belongs to the DegT/DnrJ/EryC1 family.</text>
</comment>
<dbReference type="InterPro" id="IPR015424">
    <property type="entry name" value="PyrdxlP-dep_Trfase"/>
</dbReference>
<protein>
    <submittedName>
        <fullName evidence="6">DegT/DnrJ/EryC1/StrS family aminotransferase</fullName>
    </submittedName>
</protein>
<dbReference type="Pfam" id="PF01041">
    <property type="entry name" value="DegT_DnrJ_EryC1"/>
    <property type="match status" value="1"/>
</dbReference>
<name>A0A538SY38_UNCEI</name>
<dbReference type="SUPFAM" id="SSF53383">
    <property type="entry name" value="PLP-dependent transferases"/>
    <property type="match status" value="1"/>
</dbReference>
<organism evidence="6 7">
    <name type="scientific">Eiseniibacteriota bacterium</name>
    <dbReference type="NCBI Taxonomy" id="2212470"/>
    <lineage>
        <taxon>Bacteria</taxon>
        <taxon>Candidatus Eiseniibacteriota</taxon>
    </lineage>
</organism>
<evidence type="ECO:0000256" key="1">
    <source>
        <dbReference type="ARBA" id="ARBA00022898"/>
    </source>
</evidence>
<dbReference type="Proteomes" id="UP000319829">
    <property type="component" value="Unassembled WGS sequence"/>
</dbReference>
<dbReference type="InterPro" id="IPR015422">
    <property type="entry name" value="PyrdxlP-dep_Trfase_small"/>
</dbReference>
<dbReference type="GO" id="GO:0030170">
    <property type="term" value="F:pyridoxal phosphate binding"/>
    <property type="evidence" value="ECO:0007669"/>
    <property type="project" value="TreeGrafter"/>
</dbReference>
<dbReference type="CDD" id="cd00616">
    <property type="entry name" value="AHBA_syn"/>
    <property type="match status" value="1"/>
</dbReference>
<evidence type="ECO:0000256" key="4">
    <source>
        <dbReference type="PIRSR" id="PIRSR000390-2"/>
    </source>
</evidence>
<dbReference type="GO" id="GO:0000271">
    <property type="term" value="P:polysaccharide biosynthetic process"/>
    <property type="evidence" value="ECO:0007669"/>
    <property type="project" value="TreeGrafter"/>
</dbReference>
<feature type="modified residue" description="N6-(pyridoxal phosphate)lysine" evidence="4">
    <location>
        <position position="192"/>
    </location>
</feature>
<proteinExistence type="inferred from homology"/>
<evidence type="ECO:0000256" key="5">
    <source>
        <dbReference type="RuleBase" id="RU004508"/>
    </source>
</evidence>
<dbReference type="InterPro" id="IPR000653">
    <property type="entry name" value="DegT/StrS_aminotransferase"/>
</dbReference>
<dbReference type="Gene3D" id="3.90.1150.10">
    <property type="entry name" value="Aspartate Aminotransferase, domain 1"/>
    <property type="match status" value="1"/>
</dbReference>
<keyword evidence="1 4" id="KW-0663">Pyridoxal phosphate</keyword>
<sequence length="385" mass="41005">MKTSLESPVPLLDLGAVHGPLAEELIRDFERVLRSGHFILGPEHDAFEKELAAACGVEHAIGIASGTAALSIALLALGLEPGDEVIVPAFTYFASASAVTSVGARPVFVDVEPVRMGLDPARVEAAMGPRTRAIMAVHLYGLSCDLDPLLEVASRGPVPLLEDAAQAIGATDRGRPVGTASAGATLSFFPTKNLGALGDGGAILTQDPTFAARARLLRVHGDAGNYCHVALGTNARLDTLQAAFLRTKLRRLPAWTESRRAIAARYRQGLEGSPAVLPPDPETANHTYHQFTIRAPMRDQLQAHLSERGIATRVYYPGTVPSQPCFAYLGHKPGTFPVSERLTREVLSLPIYPGLTMEQVDRVTREIRAFYDDAPAAGGRSVGPA</sequence>
<reference evidence="6 7" key="1">
    <citation type="journal article" date="2019" name="Nat. Microbiol.">
        <title>Mediterranean grassland soil C-N compound turnover is dependent on rainfall and depth, and is mediated by genomically divergent microorganisms.</title>
        <authorList>
            <person name="Diamond S."/>
            <person name="Andeer P.F."/>
            <person name="Li Z."/>
            <person name="Crits-Christoph A."/>
            <person name="Burstein D."/>
            <person name="Anantharaman K."/>
            <person name="Lane K.R."/>
            <person name="Thomas B.C."/>
            <person name="Pan C."/>
            <person name="Northen T.R."/>
            <person name="Banfield J.F."/>
        </authorList>
    </citation>
    <scope>NUCLEOTIDE SEQUENCE [LARGE SCALE GENOMIC DNA]</scope>
    <source>
        <strain evidence="6">WS_4</strain>
    </source>
</reference>
<dbReference type="PIRSF" id="PIRSF000390">
    <property type="entry name" value="PLP_StrS"/>
    <property type="match status" value="1"/>
</dbReference>
<accession>A0A538SY38</accession>
<dbReference type="InterPro" id="IPR015421">
    <property type="entry name" value="PyrdxlP-dep_Trfase_major"/>
</dbReference>